<sequence>MKKHYSIWLDNEENIKFPHVKDGIKVDVAIIGGGIVGITAGLMLKKKGFKVAIIESKRICSDVTGSTTAKLTISSNLIYNQLLSNFGIETALKFKDSNILAFNRISKIINENKIDCDYKKLPLYIYSTDKNNFKDIEKEYDAIKKLNIDADLIDDFQLPYEKSFKEINEQNKTTIIKNNISDSDNKIINKAIRYNKQAQFHPKKYCNGLAKLISGNGSYIFEKSKAINIEEGKTNKIITEKGNIFCDDIIIATNSPIYDPNSTVSYMNPIKSYMLGVYVKEKIPEAMFVDINPFHTYRKTQNNNNNNNNNKDLLIIAGEHHITGHGEDTNEHYKKLIEFTKKKFNIESIEYFWSDQDNRTADGLPVIGETSQKGIYLATGFSSWGLVKATLAGIILKDLISNKENKYAKIFSPNRFKKEKSIKKKCMSNFNKKDLNQEELKLLNEELLNLKKDEAKIIKINNRRISLYKDLKSKIFVLQANCTHFGCPLSWNSAEKTWDCPQHGSIFDYKGNSIHGPAIKDLKDYLN</sequence>
<dbReference type="Gene3D" id="3.50.50.60">
    <property type="entry name" value="FAD/NAD(P)-binding domain"/>
    <property type="match status" value="1"/>
</dbReference>
<dbReference type="PROSITE" id="PS51296">
    <property type="entry name" value="RIESKE"/>
    <property type="match status" value="1"/>
</dbReference>
<dbReference type="GO" id="GO:0046872">
    <property type="term" value="F:metal ion binding"/>
    <property type="evidence" value="ECO:0007669"/>
    <property type="project" value="UniProtKB-KW"/>
</dbReference>
<dbReference type="InterPro" id="IPR036922">
    <property type="entry name" value="Rieske_2Fe-2S_sf"/>
</dbReference>
<dbReference type="InterPro" id="IPR017941">
    <property type="entry name" value="Rieske_2Fe-2S"/>
</dbReference>
<dbReference type="PANTHER" id="PTHR13847">
    <property type="entry name" value="SARCOSINE DEHYDROGENASE-RELATED"/>
    <property type="match status" value="1"/>
</dbReference>
<keyword evidence="4" id="KW-0411">Iron-sulfur</keyword>
<dbReference type="Gene3D" id="2.102.10.10">
    <property type="entry name" value="Rieske [2Fe-2S] iron-sulphur domain"/>
    <property type="match status" value="1"/>
</dbReference>
<dbReference type="AlphaFoldDB" id="A0A644V9S5"/>
<dbReference type="SUPFAM" id="SSF50022">
    <property type="entry name" value="ISP domain"/>
    <property type="match status" value="1"/>
</dbReference>
<dbReference type="SUPFAM" id="SSF51905">
    <property type="entry name" value="FAD/NAD(P)-binding domain"/>
    <property type="match status" value="1"/>
</dbReference>
<dbReference type="Pfam" id="PF01266">
    <property type="entry name" value="DAO"/>
    <property type="match status" value="1"/>
</dbReference>
<dbReference type="Gene3D" id="3.30.9.10">
    <property type="entry name" value="D-Amino Acid Oxidase, subunit A, domain 2"/>
    <property type="match status" value="1"/>
</dbReference>
<proteinExistence type="predicted"/>
<keyword evidence="2" id="KW-0479">Metal-binding</keyword>
<dbReference type="GO" id="GO:0051537">
    <property type="term" value="F:2 iron, 2 sulfur cluster binding"/>
    <property type="evidence" value="ECO:0007669"/>
    <property type="project" value="UniProtKB-KW"/>
</dbReference>
<evidence type="ECO:0000256" key="4">
    <source>
        <dbReference type="ARBA" id="ARBA00023014"/>
    </source>
</evidence>
<dbReference type="InterPro" id="IPR006076">
    <property type="entry name" value="FAD-dep_OxRdtase"/>
</dbReference>
<keyword evidence="1" id="KW-0001">2Fe-2S</keyword>
<dbReference type="InterPro" id="IPR036188">
    <property type="entry name" value="FAD/NAD-bd_sf"/>
</dbReference>
<evidence type="ECO:0000259" key="5">
    <source>
        <dbReference type="PROSITE" id="PS51296"/>
    </source>
</evidence>
<evidence type="ECO:0000256" key="1">
    <source>
        <dbReference type="ARBA" id="ARBA00022714"/>
    </source>
</evidence>
<dbReference type="EMBL" id="VSSQ01000250">
    <property type="protein sequence ID" value="MPL88078.1"/>
    <property type="molecule type" value="Genomic_DNA"/>
</dbReference>
<name>A0A644V9S5_9ZZZZ</name>
<comment type="caution">
    <text evidence="6">The sequence shown here is derived from an EMBL/GenBank/DDBJ whole genome shotgun (WGS) entry which is preliminary data.</text>
</comment>
<dbReference type="EC" id="1.4.99.-" evidence="6"/>
<reference evidence="6" key="1">
    <citation type="submission" date="2019-08" db="EMBL/GenBank/DDBJ databases">
        <authorList>
            <person name="Kucharzyk K."/>
            <person name="Murdoch R.W."/>
            <person name="Higgins S."/>
            <person name="Loffler F."/>
        </authorList>
    </citation>
    <scope>NUCLEOTIDE SEQUENCE</scope>
</reference>
<evidence type="ECO:0000256" key="2">
    <source>
        <dbReference type="ARBA" id="ARBA00022723"/>
    </source>
</evidence>
<dbReference type="Pfam" id="PF00355">
    <property type="entry name" value="Rieske"/>
    <property type="match status" value="1"/>
</dbReference>
<accession>A0A644V9S5</accession>
<organism evidence="6">
    <name type="scientific">bioreactor metagenome</name>
    <dbReference type="NCBI Taxonomy" id="1076179"/>
    <lineage>
        <taxon>unclassified sequences</taxon>
        <taxon>metagenomes</taxon>
        <taxon>ecological metagenomes</taxon>
    </lineage>
</organism>
<gene>
    <name evidence="6" type="primary">dadA_6</name>
    <name evidence="6" type="ORF">SDC9_34091</name>
</gene>
<evidence type="ECO:0000256" key="3">
    <source>
        <dbReference type="ARBA" id="ARBA00023004"/>
    </source>
</evidence>
<dbReference type="PANTHER" id="PTHR13847:SF274">
    <property type="entry name" value="RIESKE 2FE-2S IRON-SULFUR PROTEIN YHFW-RELATED"/>
    <property type="match status" value="1"/>
</dbReference>
<feature type="domain" description="Rieske" evidence="5">
    <location>
        <begin position="442"/>
        <end position="527"/>
    </location>
</feature>
<protein>
    <submittedName>
        <fullName evidence="6">D-amino acid dehydrogenase</fullName>
        <ecNumber evidence="6">1.4.99.-</ecNumber>
    </submittedName>
</protein>
<keyword evidence="3" id="KW-0408">Iron</keyword>
<dbReference type="GO" id="GO:0016491">
    <property type="term" value="F:oxidoreductase activity"/>
    <property type="evidence" value="ECO:0007669"/>
    <property type="project" value="UniProtKB-KW"/>
</dbReference>
<dbReference type="GO" id="GO:0005737">
    <property type="term" value="C:cytoplasm"/>
    <property type="evidence" value="ECO:0007669"/>
    <property type="project" value="TreeGrafter"/>
</dbReference>
<keyword evidence="6" id="KW-0560">Oxidoreductase</keyword>
<evidence type="ECO:0000313" key="6">
    <source>
        <dbReference type="EMBL" id="MPL88078.1"/>
    </source>
</evidence>